<dbReference type="CDD" id="cd20531">
    <property type="entry name" value="CYCLIN_CCNK_rpt2"/>
    <property type="match status" value="1"/>
</dbReference>
<dbReference type="Pfam" id="PF21797">
    <property type="entry name" value="CycT2-like_C"/>
    <property type="match status" value="1"/>
</dbReference>
<feature type="domain" description="Cyclin-like" evidence="4">
    <location>
        <begin position="142"/>
        <end position="237"/>
    </location>
</feature>
<feature type="region of interest" description="Disordered" evidence="3">
    <location>
        <begin position="243"/>
        <end position="312"/>
    </location>
</feature>
<dbReference type="Gene3D" id="1.10.472.10">
    <property type="entry name" value="Cyclin-like"/>
    <property type="match status" value="2"/>
</dbReference>
<dbReference type="InterPro" id="IPR013763">
    <property type="entry name" value="Cyclin-like_dom"/>
</dbReference>
<evidence type="ECO:0000256" key="2">
    <source>
        <dbReference type="RuleBase" id="RU000383"/>
    </source>
</evidence>
<accession>A0ABM1BM19</accession>
<dbReference type="GeneID" id="106468824"/>
<dbReference type="Pfam" id="PF00134">
    <property type="entry name" value="Cyclin_N"/>
    <property type="match status" value="1"/>
</dbReference>
<sequence length="567" mass="62736">MPSWYYEKEDLRKTPSVLDGINLETEQRYRREGARFIINVGTKMGLRYDTMATGVVYFHRFYMFHSFKTFPRYVTACCCLFLAGKVEETPKKCKDIIKTARSLLTEQQFLQFGEDPKEEVMTLERILLQTIKFDLQVDHPYGHLLKYAKSLKGDKQKLQKMVQMAWTFINDSLCTTLCLQWEPEITAIALMYLAGKLSKFEISDWSGRTSKHQRWWDVFVEGMTVDLLEDICHQVLDLYSTPVSTTPQDSPPATPPPKSAKRSHPSTPSPQASLTPPRQSKSKEPPVGQPIPKIEKSEAKDVSTAPAATTTPTTSITAAVKTVASHVSLTKIEPIVSIVTTGINVNVPSQQPEPSLGTETAGPRSTNQYPSGGSSTETIPYSQQQTYQSVPPTHTPYPTSTSHLAPYNPLPPPTHQYYHPPEPQPHPPSQHFPHPTVPSNPAPYKISHPPPPTHPAVQTQPLLQPHNPPPQYTDQYSNHPQHATSAQYSVPPLPVVPPQYPPPPSNPHQALLPHPPPPASGAAPPPPAPPASFGAYPPPLVTNLQQPPPPPQATSTGIPQVRITGRF</sequence>
<dbReference type="CDD" id="cd20530">
    <property type="entry name" value="CYCLIN_CCNK_rpt1"/>
    <property type="match status" value="1"/>
</dbReference>
<dbReference type="InterPro" id="IPR006671">
    <property type="entry name" value="Cyclin_N"/>
</dbReference>
<feature type="region of interest" description="Disordered" evidence="3">
    <location>
        <begin position="346"/>
        <end position="567"/>
    </location>
</feature>
<feature type="compositionally biased region" description="Polar residues" evidence="3">
    <location>
        <begin position="363"/>
        <end position="390"/>
    </location>
</feature>
<feature type="compositionally biased region" description="Pro residues" evidence="3">
    <location>
        <begin position="249"/>
        <end position="258"/>
    </location>
</feature>
<feature type="compositionally biased region" description="Pro residues" evidence="3">
    <location>
        <begin position="513"/>
        <end position="552"/>
    </location>
</feature>
<comment type="similarity">
    <text evidence="2">Belongs to the cyclin family.</text>
</comment>
<proteinExistence type="inferred from homology"/>
<evidence type="ECO:0000256" key="3">
    <source>
        <dbReference type="SAM" id="MobiDB-lite"/>
    </source>
</evidence>
<dbReference type="RefSeq" id="XP_013784722.1">
    <property type="nucleotide sequence ID" value="XM_013929268.2"/>
</dbReference>
<dbReference type="Proteomes" id="UP000694941">
    <property type="component" value="Unplaced"/>
</dbReference>
<dbReference type="SUPFAM" id="SSF47954">
    <property type="entry name" value="Cyclin-like"/>
    <property type="match status" value="2"/>
</dbReference>
<evidence type="ECO:0000313" key="6">
    <source>
        <dbReference type="RefSeq" id="XP_013784722.1"/>
    </source>
</evidence>
<feature type="compositionally biased region" description="Pro residues" evidence="3">
    <location>
        <begin position="491"/>
        <end position="506"/>
    </location>
</feature>
<keyword evidence="1 2" id="KW-0195">Cyclin</keyword>
<evidence type="ECO:0000256" key="1">
    <source>
        <dbReference type="ARBA" id="ARBA00023127"/>
    </source>
</evidence>
<feature type="domain" description="Cyclin-like" evidence="4">
    <location>
        <begin position="35"/>
        <end position="129"/>
    </location>
</feature>
<feature type="compositionally biased region" description="Low complexity" evidence="3">
    <location>
        <begin position="303"/>
        <end position="312"/>
    </location>
</feature>
<feature type="compositionally biased region" description="Polar residues" evidence="3">
    <location>
        <begin position="265"/>
        <end position="279"/>
    </location>
</feature>
<organism evidence="5 6">
    <name type="scientific">Limulus polyphemus</name>
    <name type="common">Atlantic horseshoe crab</name>
    <dbReference type="NCBI Taxonomy" id="6850"/>
    <lineage>
        <taxon>Eukaryota</taxon>
        <taxon>Metazoa</taxon>
        <taxon>Ecdysozoa</taxon>
        <taxon>Arthropoda</taxon>
        <taxon>Chelicerata</taxon>
        <taxon>Merostomata</taxon>
        <taxon>Xiphosura</taxon>
        <taxon>Limulidae</taxon>
        <taxon>Limulus</taxon>
    </lineage>
</organism>
<evidence type="ECO:0000313" key="5">
    <source>
        <dbReference type="Proteomes" id="UP000694941"/>
    </source>
</evidence>
<dbReference type="InterPro" id="IPR043198">
    <property type="entry name" value="Cyclin/Ssn8"/>
</dbReference>
<feature type="compositionally biased region" description="Pro residues" evidence="3">
    <location>
        <begin position="408"/>
        <end position="441"/>
    </location>
</feature>
<dbReference type="PANTHER" id="PTHR10026">
    <property type="entry name" value="CYCLIN"/>
    <property type="match status" value="1"/>
</dbReference>
<reference evidence="6 7" key="1">
    <citation type="submission" date="2025-05" db="UniProtKB">
        <authorList>
            <consortium name="RefSeq"/>
        </authorList>
    </citation>
    <scope>IDENTIFICATION</scope>
    <source>
        <tissue evidence="6 7">Muscle</tissue>
    </source>
</reference>
<evidence type="ECO:0000259" key="4">
    <source>
        <dbReference type="SMART" id="SM00385"/>
    </source>
</evidence>
<keyword evidence="5" id="KW-1185">Reference proteome</keyword>
<dbReference type="RefSeq" id="XP_022252897.1">
    <property type="nucleotide sequence ID" value="XM_022397189.1"/>
</dbReference>
<dbReference type="SMART" id="SM00385">
    <property type="entry name" value="CYCLIN"/>
    <property type="match status" value="2"/>
</dbReference>
<evidence type="ECO:0000313" key="7">
    <source>
        <dbReference type="RefSeq" id="XP_022252897.1"/>
    </source>
</evidence>
<dbReference type="InterPro" id="IPR036915">
    <property type="entry name" value="Cyclin-like_sf"/>
</dbReference>
<protein>
    <submittedName>
        <fullName evidence="6 7">Cyclin-K-like</fullName>
    </submittedName>
</protein>
<gene>
    <name evidence="6 7" type="primary">LOC106468824</name>
</gene>
<feature type="compositionally biased region" description="Polar residues" evidence="3">
    <location>
        <begin position="472"/>
        <end position="488"/>
    </location>
</feature>
<name>A0ABM1BM19_LIMPO</name>